<dbReference type="KEGG" id="cpi:Cpin_2733"/>
<accession>A0A979G3P8</accession>
<dbReference type="Pfam" id="PF13489">
    <property type="entry name" value="Methyltransf_23"/>
    <property type="match status" value="1"/>
</dbReference>
<proteinExistence type="predicted"/>
<evidence type="ECO:0000313" key="2">
    <source>
        <dbReference type="Proteomes" id="UP000002215"/>
    </source>
</evidence>
<dbReference type="RefSeq" id="WP_012790388.1">
    <property type="nucleotide sequence ID" value="NC_013132.1"/>
</dbReference>
<sequence length="241" mass="26892">MRRNSRKFASHQYDRPMKLLSESALITSAIVANNRMNRERNASGVNSYEQEFKFKPEAWLAAYIQQYGHVKWLDICCGQGKALIQAAGQLAKNQLQDKAALSGMDLIDGFWSVPDGVNCLSFAIQSAVSWEPATPYDLITCVHGLHYMGDKLHVLSKIFAAISENGVFYGNFDVNSVIITGAGKDHLKKIFRQNDIQYNARTKVLYCKGPRAVTFGREYVGADDQAGPNYTGQEAVTSYYN</sequence>
<dbReference type="SUPFAM" id="SSF53335">
    <property type="entry name" value="S-adenosyl-L-methionine-dependent methyltransferases"/>
    <property type="match status" value="1"/>
</dbReference>
<evidence type="ECO:0008006" key="3">
    <source>
        <dbReference type="Google" id="ProtNLM"/>
    </source>
</evidence>
<gene>
    <name evidence="1" type="ordered locus">Cpin_2733</name>
</gene>
<organism evidence="1 2">
    <name type="scientific">Chitinophaga pinensis (strain ATCC 43595 / DSM 2588 / LMG 13176 / NBRC 15968 / NCIMB 11800 / UQM 2034)</name>
    <dbReference type="NCBI Taxonomy" id="485918"/>
    <lineage>
        <taxon>Bacteria</taxon>
        <taxon>Pseudomonadati</taxon>
        <taxon>Bacteroidota</taxon>
        <taxon>Chitinophagia</taxon>
        <taxon>Chitinophagales</taxon>
        <taxon>Chitinophagaceae</taxon>
        <taxon>Chitinophaga</taxon>
    </lineage>
</organism>
<evidence type="ECO:0000313" key="1">
    <source>
        <dbReference type="EMBL" id="ACU60212.1"/>
    </source>
</evidence>
<dbReference type="Gene3D" id="3.40.50.150">
    <property type="entry name" value="Vaccinia Virus protein VP39"/>
    <property type="match status" value="1"/>
</dbReference>
<dbReference type="InterPro" id="IPR029063">
    <property type="entry name" value="SAM-dependent_MTases_sf"/>
</dbReference>
<dbReference type="Proteomes" id="UP000002215">
    <property type="component" value="Chromosome"/>
</dbReference>
<protein>
    <recommendedName>
        <fullName evidence="3">Methyltransferase domain-containing protein</fullName>
    </recommendedName>
</protein>
<reference evidence="2" key="1">
    <citation type="submission" date="2009-08" db="EMBL/GenBank/DDBJ databases">
        <title>The complete genome of Chitinophaga pinensis DSM 2588.</title>
        <authorList>
            <consortium name="US DOE Joint Genome Institute (JGI-PGF)"/>
            <person name="Lucas S."/>
            <person name="Copeland A."/>
            <person name="Lapidus A."/>
            <person name="Glavina del Rio T."/>
            <person name="Dalin E."/>
            <person name="Tice H."/>
            <person name="Bruce D."/>
            <person name="Goodwin L."/>
            <person name="Pitluck S."/>
            <person name="Kyrpides N."/>
            <person name="Mavromatis K."/>
            <person name="Ivanova N."/>
            <person name="Mikhailova N."/>
            <person name="Sims D."/>
            <person name="Meinche L."/>
            <person name="Brettin T."/>
            <person name="Detter J.C."/>
            <person name="Han C."/>
            <person name="Larimer F."/>
            <person name="Land M."/>
            <person name="Hauser L."/>
            <person name="Markowitz V."/>
            <person name="Cheng J.-F."/>
            <person name="Hugenholtz P."/>
            <person name="Woyke T."/>
            <person name="Wu D."/>
            <person name="Spring S."/>
            <person name="Klenk H.-P."/>
            <person name="Eisen J.A."/>
        </authorList>
    </citation>
    <scope>NUCLEOTIDE SEQUENCE [LARGE SCALE GENOMIC DNA]</scope>
    <source>
        <strain evidence="2">ATCC 43595 / DSM 2588 / LMG 13176 / NBRC 15968 / NCIMB 11800 / UQM 2034</strain>
    </source>
</reference>
<name>A0A979G3P8_CHIPD</name>
<reference evidence="1 2" key="2">
    <citation type="journal article" date="2010" name="Stand. Genomic Sci.">
        <title>Complete genome sequence of Chitinophaga pinensis type strain (UQM 2034).</title>
        <authorList>
            <person name="Glavina Del Rio T."/>
            <person name="Abt B."/>
            <person name="Spring S."/>
            <person name="Lapidus A."/>
            <person name="Nolan M."/>
            <person name="Tice H."/>
            <person name="Copeland A."/>
            <person name="Cheng J.F."/>
            <person name="Chen F."/>
            <person name="Bruce D."/>
            <person name="Goodwin L."/>
            <person name="Pitluck S."/>
            <person name="Ivanova N."/>
            <person name="Mavromatis K."/>
            <person name="Mikhailova N."/>
            <person name="Pati A."/>
            <person name="Chen A."/>
            <person name="Palaniappan K."/>
            <person name="Land M."/>
            <person name="Hauser L."/>
            <person name="Chang Y.J."/>
            <person name="Jeffries C.D."/>
            <person name="Chain P."/>
            <person name="Saunders E."/>
            <person name="Detter J.C."/>
            <person name="Brettin T."/>
            <person name="Rohde M."/>
            <person name="Goker M."/>
            <person name="Bristow J."/>
            <person name="Eisen J.A."/>
            <person name="Markowitz V."/>
            <person name="Hugenholtz P."/>
            <person name="Kyrpides N.C."/>
            <person name="Klenk H.P."/>
            <person name="Lucas S."/>
        </authorList>
    </citation>
    <scope>NUCLEOTIDE SEQUENCE [LARGE SCALE GENOMIC DNA]</scope>
    <source>
        <strain evidence="2">ATCC 43595 / DSM 2588 / LMG 13176 / NBRC 15968 / NCIMB 11800 / UQM 2034</strain>
    </source>
</reference>
<dbReference type="EMBL" id="CP001699">
    <property type="protein sequence ID" value="ACU60212.1"/>
    <property type="molecule type" value="Genomic_DNA"/>
</dbReference>
<dbReference type="AlphaFoldDB" id="A0A979G3P8"/>